<name>A0ABR5HNN7_9BURK</name>
<comment type="caution">
    <text evidence="1">The sequence shown here is derived from an EMBL/GenBank/DDBJ whole genome shotgun (WGS) entry which is preliminary data.</text>
</comment>
<evidence type="ECO:0000313" key="1">
    <source>
        <dbReference type="EMBL" id="KMQ80914.1"/>
    </source>
</evidence>
<protein>
    <submittedName>
        <fullName evidence="1">Uncharacterized protein</fullName>
    </submittedName>
</protein>
<organism evidence="1 2">
    <name type="scientific">Candidatus Burkholderia pumila</name>
    <dbReference type="NCBI Taxonomy" id="1090375"/>
    <lineage>
        <taxon>Bacteria</taxon>
        <taxon>Pseudomonadati</taxon>
        <taxon>Pseudomonadota</taxon>
        <taxon>Betaproteobacteria</taxon>
        <taxon>Burkholderiales</taxon>
        <taxon>Burkholderiaceae</taxon>
        <taxon>Burkholderia</taxon>
    </lineage>
</organism>
<gene>
    <name evidence="1" type="ORF">BPMI_04118c</name>
</gene>
<evidence type="ECO:0000313" key="2">
    <source>
        <dbReference type="Proteomes" id="UP000242951"/>
    </source>
</evidence>
<sequence length="87" mass="9685">MIRSYNHKGFVLEVAVEANFRVVSAATPEASYLAVVTINRSGRPVTAFSPLQVTQRRIRYFDSAEDALMSAHSAGQTFVDQWVQDAH</sequence>
<dbReference type="EMBL" id="LELG01000027">
    <property type="protein sequence ID" value="KMQ80914.1"/>
    <property type="molecule type" value="Genomic_DNA"/>
</dbReference>
<reference evidence="1 2" key="1">
    <citation type="submission" date="2015-06" db="EMBL/GenBank/DDBJ databases">
        <title>Comparative genomics of Burkholderia leaf nodule symbionts.</title>
        <authorList>
            <person name="Carlier A."/>
            <person name="Eberl L."/>
            <person name="Pinto-Carbo M."/>
        </authorList>
    </citation>
    <scope>NUCLEOTIDE SEQUENCE [LARGE SCALE GENOMIC DNA]</scope>
    <source>
        <strain evidence="1 2">UZHbot3</strain>
    </source>
</reference>
<accession>A0ABR5HNN7</accession>
<dbReference type="Proteomes" id="UP000242951">
    <property type="component" value="Unassembled WGS sequence"/>
</dbReference>
<keyword evidence="2" id="KW-1185">Reference proteome</keyword>
<proteinExistence type="predicted"/>